<dbReference type="Proteomes" id="UP000566819">
    <property type="component" value="Unassembled WGS sequence"/>
</dbReference>
<dbReference type="PANTHER" id="PTHR24198:SF165">
    <property type="entry name" value="ANKYRIN REPEAT-CONTAINING PROTEIN-RELATED"/>
    <property type="match status" value="1"/>
</dbReference>
<feature type="repeat" description="ANK" evidence="3">
    <location>
        <begin position="695"/>
        <end position="727"/>
    </location>
</feature>
<keyword evidence="2 3" id="KW-0040">ANK repeat</keyword>
<accession>A0A8H4RPL9</accession>
<evidence type="ECO:0000256" key="2">
    <source>
        <dbReference type="ARBA" id="ARBA00023043"/>
    </source>
</evidence>
<dbReference type="OrthoDB" id="539213at2759"/>
<keyword evidence="1" id="KW-0677">Repeat</keyword>
<evidence type="ECO:0008006" key="6">
    <source>
        <dbReference type="Google" id="ProtNLM"/>
    </source>
</evidence>
<evidence type="ECO:0000313" key="4">
    <source>
        <dbReference type="EMBL" id="KAF4633755.1"/>
    </source>
</evidence>
<feature type="repeat" description="ANK" evidence="3">
    <location>
        <begin position="510"/>
        <end position="544"/>
    </location>
</feature>
<protein>
    <recommendedName>
        <fullName evidence="6">Ankyrin</fullName>
    </recommendedName>
</protein>
<dbReference type="PROSITE" id="PS50088">
    <property type="entry name" value="ANK_REPEAT"/>
    <property type="match status" value="4"/>
</dbReference>
<gene>
    <name evidence="4" type="ORF">G7Y89_g4347</name>
</gene>
<dbReference type="EMBL" id="JAAMPI010000234">
    <property type="protein sequence ID" value="KAF4633755.1"/>
    <property type="molecule type" value="Genomic_DNA"/>
</dbReference>
<feature type="repeat" description="ANK" evidence="3">
    <location>
        <begin position="730"/>
        <end position="762"/>
    </location>
</feature>
<organism evidence="4 5">
    <name type="scientific">Cudoniella acicularis</name>
    <dbReference type="NCBI Taxonomy" id="354080"/>
    <lineage>
        <taxon>Eukaryota</taxon>
        <taxon>Fungi</taxon>
        <taxon>Dikarya</taxon>
        <taxon>Ascomycota</taxon>
        <taxon>Pezizomycotina</taxon>
        <taxon>Leotiomycetes</taxon>
        <taxon>Helotiales</taxon>
        <taxon>Tricladiaceae</taxon>
        <taxon>Cudoniella</taxon>
    </lineage>
</organism>
<keyword evidence="5" id="KW-1185">Reference proteome</keyword>
<dbReference type="SUPFAM" id="SSF48403">
    <property type="entry name" value="Ankyrin repeat"/>
    <property type="match status" value="2"/>
</dbReference>
<sequence>MPNPVKIPQSTRFASQISGEPLRAAFPGIPYQQLPRDNGRIIDRFDTSLNQEFQIGREAMSSLDFLKTALFFVSNGLLNLEEETALIEDLENQDNQQTTIDVLFSIDTPTVRAAWEKLIRLAIERQSSLYRPLLIAGCRKRAWIAGLAPVLASAAIFFFDSAEAIEHIRRLRGAQVSLVERTVSIDLGDETFLSNPLQEVLNKADTDIVKELMSDNHVPNSEGEDGKERLIYIPEPLCDGFDERLEEQRMACLKAMVDCGLRLHEPADHGYDIFHRLGCVLPLHCYNTLDRLFELELVREYEMLLPYSRKFSTSVMVCGILSAAIKGDYALSEYLEARTSTVDEDEDVTILKEIALCKTVFLPQHHRYTVLHCLLRNGVDPNIPYLSPYFTHDENHVETAVRNHDLKYLAILLDSGLAIDSARVLHTLFRKLQCDERVEPLSTRLRTLGFLRDNGLDVKNHGMVALAAFLEGGYWSHSDSEVSPPLDEILTLLRTILDAATDVNMAIDKKGNTILHATVTARFASPTIVTALIEAGANIQALNLDGRTALNQAIVFYKPSRHAILECLLKHGATTTYLGQGSTILEELVIHAGLAFQSHPIDITAPFAMLLSEGACINNPRTVAGPSALTSLIKNGMPSELIKMALEAGADVNAPAVLTGGLYPVQAAVEADNIPVLMDLLNRGGDINAPAAASLGRTALQLACLSRNGALVQNLLARGADVNATAAYESGLTALQAAAMSGQIDVARLLIENGARLDMPPAIKNGNLPLDGAARAGRLDMVQYLMNLGAISQEPGTTRYDGAIKLAERAGHYAIADLMREHAARLDEEQFWWVDCLDDASLEDFLTDISLSAGSW</sequence>
<dbReference type="Gene3D" id="1.25.40.20">
    <property type="entry name" value="Ankyrin repeat-containing domain"/>
    <property type="match status" value="3"/>
</dbReference>
<dbReference type="PANTHER" id="PTHR24198">
    <property type="entry name" value="ANKYRIN REPEAT AND PROTEIN KINASE DOMAIN-CONTAINING PROTEIN"/>
    <property type="match status" value="1"/>
</dbReference>
<feature type="repeat" description="ANK" evidence="3">
    <location>
        <begin position="765"/>
        <end position="790"/>
    </location>
</feature>
<dbReference type="Pfam" id="PF12796">
    <property type="entry name" value="Ank_2"/>
    <property type="match status" value="1"/>
</dbReference>
<evidence type="ECO:0000256" key="1">
    <source>
        <dbReference type="ARBA" id="ARBA00022737"/>
    </source>
</evidence>
<dbReference type="PROSITE" id="PS50297">
    <property type="entry name" value="ANK_REP_REGION"/>
    <property type="match status" value="3"/>
</dbReference>
<name>A0A8H4RPL9_9HELO</name>
<evidence type="ECO:0000256" key="3">
    <source>
        <dbReference type="PROSITE-ProRule" id="PRU00023"/>
    </source>
</evidence>
<reference evidence="4 5" key="1">
    <citation type="submission" date="2020-03" db="EMBL/GenBank/DDBJ databases">
        <title>Draft Genome Sequence of Cudoniella acicularis.</title>
        <authorList>
            <person name="Buettner E."/>
            <person name="Kellner H."/>
        </authorList>
    </citation>
    <scope>NUCLEOTIDE SEQUENCE [LARGE SCALE GENOMIC DNA]</scope>
    <source>
        <strain evidence="4 5">DSM 108380</strain>
    </source>
</reference>
<dbReference type="InterPro" id="IPR002110">
    <property type="entry name" value="Ankyrin_rpt"/>
</dbReference>
<dbReference type="SMART" id="SM00248">
    <property type="entry name" value="ANK"/>
    <property type="match status" value="11"/>
</dbReference>
<evidence type="ECO:0000313" key="5">
    <source>
        <dbReference type="Proteomes" id="UP000566819"/>
    </source>
</evidence>
<dbReference type="AlphaFoldDB" id="A0A8H4RPL9"/>
<proteinExistence type="predicted"/>
<dbReference type="InterPro" id="IPR036770">
    <property type="entry name" value="Ankyrin_rpt-contain_sf"/>
</dbReference>
<comment type="caution">
    <text evidence="4">The sequence shown here is derived from an EMBL/GenBank/DDBJ whole genome shotgun (WGS) entry which is preliminary data.</text>
</comment>